<dbReference type="Pfam" id="PF13830">
    <property type="entry name" value="DUF4192"/>
    <property type="match status" value="1"/>
</dbReference>
<protein>
    <submittedName>
        <fullName evidence="1">DUF4192 family protein</fullName>
    </submittedName>
</protein>
<reference evidence="1 2" key="1">
    <citation type="submission" date="2023-06" db="EMBL/GenBank/DDBJ databases">
        <authorList>
            <person name="Yushchuk O."/>
            <person name="Binda E."/>
            <person name="Ruckert-Reed C."/>
            <person name="Fedorenko V."/>
            <person name="Kalinowski J."/>
            <person name="Marinelli F."/>
        </authorList>
    </citation>
    <scope>NUCLEOTIDE SEQUENCE [LARGE SCALE GENOMIC DNA]</scope>
    <source>
        <strain evidence="1 2">NRRL 3884</strain>
    </source>
</reference>
<dbReference type="Proteomes" id="UP001240150">
    <property type="component" value="Chromosome"/>
</dbReference>
<name>A0ABY8WQ93_9ACTN</name>
<evidence type="ECO:0000313" key="2">
    <source>
        <dbReference type="Proteomes" id="UP001240150"/>
    </source>
</evidence>
<evidence type="ECO:0000313" key="1">
    <source>
        <dbReference type="EMBL" id="WIN00031.1"/>
    </source>
</evidence>
<dbReference type="EMBL" id="CP126980">
    <property type="protein sequence ID" value="WIN00031.1"/>
    <property type="molecule type" value="Genomic_DNA"/>
</dbReference>
<proteinExistence type="predicted"/>
<gene>
    <name evidence="1" type="ORF">ACTOB_003706</name>
</gene>
<sequence>MSGSFVPARTHTTSEVLGLVPHLLGYHPTDALVAIFVSPDRTARNTACLALNEPIEALLEHLALRLPPGASGTVLVGYGQTARPIVAAAAEVLSLMAPVTGRYLYDGSRFFCLTPGCDCTPADGIRIVADDTRTAVKLAAAGVSVAPDAAAMQTLVAADPVAQAATRAALDQISIGYKPSTADLSRLMGQARSGQSLTADEVAQLTVALRERGLLIEAWRHTGDALWQRDLWLDALRRTPGGDATAAAALTAWSAWRRGEDALAGAAHERARALAPRNGLINLIGWLLGARIPAHRVPWLLTDSTAAAPVRDRP</sequence>
<dbReference type="InterPro" id="IPR025447">
    <property type="entry name" value="DUF4192"/>
</dbReference>
<dbReference type="RefSeq" id="WP_284921489.1">
    <property type="nucleotide sequence ID" value="NZ_CP126980.1"/>
</dbReference>
<keyword evidence="2" id="KW-1185">Reference proteome</keyword>
<organism evidence="1 2">
    <name type="scientific">Actinoplanes oblitus</name>
    <dbReference type="NCBI Taxonomy" id="3040509"/>
    <lineage>
        <taxon>Bacteria</taxon>
        <taxon>Bacillati</taxon>
        <taxon>Actinomycetota</taxon>
        <taxon>Actinomycetes</taxon>
        <taxon>Micromonosporales</taxon>
        <taxon>Micromonosporaceae</taxon>
        <taxon>Actinoplanes</taxon>
    </lineage>
</organism>
<accession>A0ABY8WQ93</accession>